<organism evidence="2 3">
    <name type="scientific">Sphingomonas humi</name>
    <dbReference type="NCBI Taxonomy" id="335630"/>
    <lineage>
        <taxon>Bacteria</taxon>
        <taxon>Pseudomonadati</taxon>
        <taxon>Pseudomonadota</taxon>
        <taxon>Alphaproteobacteria</taxon>
        <taxon>Sphingomonadales</taxon>
        <taxon>Sphingomonadaceae</taxon>
        <taxon>Sphingomonas</taxon>
    </lineage>
</organism>
<keyword evidence="3" id="KW-1185">Reference proteome</keyword>
<reference evidence="3" key="1">
    <citation type="journal article" date="2019" name="Int. J. Syst. Evol. Microbiol.">
        <title>The Global Catalogue of Microorganisms (GCM) 10K type strain sequencing project: providing services to taxonomists for standard genome sequencing and annotation.</title>
        <authorList>
            <consortium name="The Broad Institute Genomics Platform"/>
            <consortium name="The Broad Institute Genome Sequencing Center for Infectious Disease"/>
            <person name="Wu L."/>
            <person name="Ma J."/>
        </authorList>
    </citation>
    <scope>NUCLEOTIDE SEQUENCE [LARGE SCALE GENOMIC DNA]</scope>
    <source>
        <strain evidence="3">JCM 16603</strain>
    </source>
</reference>
<feature type="signal peptide" evidence="1">
    <location>
        <begin position="1"/>
        <end position="21"/>
    </location>
</feature>
<evidence type="ECO:0000313" key="2">
    <source>
        <dbReference type="EMBL" id="GAA3997213.1"/>
    </source>
</evidence>
<proteinExistence type="predicted"/>
<keyword evidence="1" id="KW-0732">Signal</keyword>
<protein>
    <submittedName>
        <fullName evidence="2">Uncharacterized protein</fullName>
    </submittedName>
</protein>
<comment type="caution">
    <text evidence="2">The sequence shown here is derived from an EMBL/GenBank/DDBJ whole genome shotgun (WGS) entry which is preliminary data.</text>
</comment>
<dbReference type="Proteomes" id="UP001501310">
    <property type="component" value="Unassembled WGS sequence"/>
</dbReference>
<sequence>MTRALAALLAGLLGMAGAAQAQRLLHAGTFWAALERPGGLCEAVSRAELIAPPGSPQARASIAFSRDRKRRGELHFLAARAFRPGAAAVLTVGDQEFLLVTRGQSAWSRGPAQEAAIIAAIRRSAEMRLRGQGVGGRISDRYLLGGAPTAIDAAALACAG</sequence>
<name>A0ABP7RGL5_9SPHN</name>
<evidence type="ECO:0000313" key="3">
    <source>
        <dbReference type="Proteomes" id="UP001501310"/>
    </source>
</evidence>
<dbReference type="EMBL" id="BAAAZD010000001">
    <property type="protein sequence ID" value="GAA3997213.1"/>
    <property type="molecule type" value="Genomic_DNA"/>
</dbReference>
<gene>
    <name evidence="2" type="ORF">GCM10022211_03170</name>
</gene>
<dbReference type="RefSeq" id="WP_344708409.1">
    <property type="nucleotide sequence ID" value="NZ_BAAAZD010000001.1"/>
</dbReference>
<accession>A0ABP7RGL5</accession>
<feature type="chain" id="PRO_5046889493" evidence="1">
    <location>
        <begin position="22"/>
        <end position="160"/>
    </location>
</feature>
<evidence type="ECO:0000256" key="1">
    <source>
        <dbReference type="SAM" id="SignalP"/>
    </source>
</evidence>